<keyword evidence="2" id="KW-0472">Membrane</keyword>
<evidence type="ECO:0000313" key="3">
    <source>
        <dbReference type="EMBL" id="MCJ8502223.1"/>
    </source>
</evidence>
<protein>
    <submittedName>
        <fullName evidence="3">DUF3341 domain-containing protein</fullName>
    </submittedName>
</protein>
<gene>
    <name evidence="3" type="ORF">MRX98_16685</name>
</gene>
<comment type="caution">
    <text evidence="3">The sequence shown here is derived from an EMBL/GenBank/DDBJ whole genome shotgun (WGS) entry which is preliminary data.</text>
</comment>
<dbReference type="AlphaFoldDB" id="A0AA41RBR5"/>
<keyword evidence="2" id="KW-0812">Transmembrane</keyword>
<evidence type="ECO:0000313" key="4">
    <source>
        <dbReference type="Proteomes" id="UP001165427"/>
    </source>
</evidence>
<feature type="transmembrane region" description="Helical" evidence="2">
    <location>
        <begin position="57"/>
        <end position="78"/>
    </location>
</feature>
<dbReference type="InterPro" id="IPR021776">
    <property type="entry name" value="ActD"/>
</dbReference>
<dbReference type="Pfam" id="PF11821">
    <property type="entry name" value="ActD"/>
    <property type="match status" value="1"/>
</dbReference>
<dbReference type="RefSeq" id="WP_246912641.1">
    <property type="nucleotide sequence ID" value="NZ_JALJRB010000022.1"/>
</dbReference>
<sequence>MTTDRVSLMALFDTEAQTASAIRGLRNTGYTLERVHSPIPSHIIADALDLPKSKVGWFTLVGGIIGFLCGFLLAAFTATRWDLIVSGKPIVAWIPFIVVGFEFTILFAVFGNVLGLISQARLPRLRMPDRYDPRFSGHKFGVLASCGAAERGGLERFFEAKGAELATTDPSGGVAESAAPVTGGAPS</sequence>
<dbReference type="EMBL" id="JALJRB010000022">
    <property type="protein sequence ID" value="MCJ8502223.1"/>
    <property type="molecule type" value="Genomic_DNA"/>
</dbReference>
<reference evidence="3" key="1">
    <citation type="submission" date="2022-04" db="EMBL/GenBank/DDBJ databases">
        <title>Desulfatitalea alkaliphila sp. nov., a novel anaerobic sulfate-reducing bacterium isolated from terrestrial mud volcano, Taman Peninsula, Russia.</title>
        <authorList>
            <person name="Khomyakova M.A."/>
            <person name="Merkel A.Y."/>
            <person name="Slobodkin A.I."/>
        </authorList>
    </citation>
    <scope>NUCLEOTIDE SEQUENCE</scope>
    <source>
        <strain evidence="3">M08but</strain>
    </source>
</reference>
<name>A0AA41RBR5_9BACT</name>
<evidence type="ECO:0000256" key="2">
    <source>
        <dbReference type="SAM" id="Phobius"/>
    </source>
</evidence>
<keyword evidence="4" id="KW-1185">Reference proteome</keyword>
<dbReference type="PANTHER" id="PTHR40394">
    <property type="entry name" value="LIPOPROTEIN-RELATED"/>
    <property type="match status" value="1"/>
</dbReference>
<organism evidence="3 4">
    <name type="scientific">Desulfatitalea alkaliphila</name>
    <dbReference type="NCBI Taxonomy" id="2929485"/>
    <lineage>
        <taxon>Bacteria</taxon>
        <taxon>Pseudomonadati</taxon>
        <taxon>Thermodesulfobacteriota</taxon>
        <taxon>Desulfobacteria</taxon>
        <taxon>Desulfobacterales</taxon>
        <taxon>Desulfosarcinaceae</taxon>
        <taxon>Desulfatitalea</taxon>
    </lineage>
</organism>
<feature type="region of interest" description="Disordered" evidence="1">
    <location>
        <begin position="168"/>
        <end position="187"/>
    </location>
</feature>
<accession>A0AA41RBR5</accession>
<dbReference type="Proteomes" id="UP001165427">
    <property type="component" value="Unassembled WGS sequence"/>
</dbReference>
<keyword evidence="2" id="KW-1133">Transmembrane helix</keyword>
<dbReference type="PANTHER" id="PTHR40394:SF2">
    <property type="entry name" value="QUINOL:CYTOCHROME C OXIDOREDUCTASE MEMBRANE PROTEIN"/>
    <property type="match status" value="1"/>
</dbReference>
<feature type="transmembrane region" description="Helical" evidence="2">
    <location>
        <begin position="90"/>
        <end position="117"/>
    </location>
</feature>
<proteinExistence type="predicted"/>
<evidence type="ECO:0000256" key="1">
    <source>
        <dbReference type="SAM" id="MobiDB-lite"/>
    </source>
</evidence>